<dbReference type="CDD" id="cd06178">
    <property type="entry name" value="MFS_unc93-like"/>
    <property type="match status" value="1"/>
</dbReference>
<evidence type="ECO:0000256" key="4">
    <source>
        <dbReference type="ARBA" id="ARBA00022692"/>
    </source>
</evidence>
<dbReference type="GO" id="GO:0005536">
    <property type="term" value="F:D-glucose binding"/>
    <property type="evidence" value="ECO:0007669"/>
    <property type="project" value="InterPro"/>
</dbReference>
<evidence type="ECO:0000256" key="5">
    <source>
        <dbReference type="ARBA" id="ARBA00022741"/>
    </source>
</evidence>
<feature type="transmembrane region" description="Helical" evidence="11">
    <location>
        <begin position="340"/>
        <end position="358"/>
    </location>
</feature>
<dbReference type="GO" id="GO:0006006">
    <property type="term" value="P:glucose metabolic process"/>
    <property type="evidence" value="ECO:0007669"/>
    <property type="project" value="TreeGrafter"/>
</dbReference>
<dbReference type="Gene3D" id="3.40.367.20">
    <property type="match status" value="1"/>
</dbReference>
<dbReference type="InterPro" id="IPR022673">
    <property type="entry name" value="Hexokinase_C"/>
</dbReference>
<evidence type="ECO:0000256" key="11">
    <source>
        <dbReference type="SAM" id="Phobius"/>
    </source>
</evidence>
<accession>A0A163M4N2</accession>
<comment type="similarity">
    <text evidence="2">Belongs to the hexokinase family.</text>
</comment>
<reference evidence="14 15" key="1">
    <citation type="journal article" date="2016" name="Sci. Rep.">
        <title>Draft genome sequencing and secretome analysis of fungal phytopathogen Ascochyta rabiei provides insight into the necrotrophic effector repertoire.</title>
        <authorList>
            <person name="Verma S."/>
            <person name="Gazara R.K."/>
            <person name="Nizam S."/>
            <person name="Parween S."/>
            <person name="Chattopadhyay D."/>
            <person name="Verma P.K."/>
        </authorList>
    </citation>
    <scope>NUCLEOTIDE SEQUENCE [LARGE SCALE GENOMIC DNA]</scope>
    <source>
        <strain evidence="14 15">ArDII</strain>
    </source>
</reference>
<dbReference type="Pfam" id="PF00349">
    <property type="entry name" value="Hexokinase_1"/>
    <property type="match status" value="1"/>
</dbReference>
<dbReference type="InterPro" id="IPR022672">
    <property type="entry name" value="Hexokinase_N"/>
</dbReference>
<dbReference type="GO" id="GO:0005524">
    <property type="term" value="F:ATP binding"/>
    <property type="evidence" value="ECO:0007669"/>
    <property type="project" value="UniProtKB-KW"/>
</dbReference>
<dbReference type="GO" id="GO:0006013">
    <property type="term" value="P:mannose metabolic process"/>
    <property type="evidence" value="ECO:0007669"/>
    <property type="project" value="TreeGrafter"/>
</dbReference>
<proteinExistence type="inferred from homology"/>
<evidence type="ECO:0000259" key="12">
    <source>
        <dbReference type="Pfam" id="PF00349"/>
    </source>
</evidence>
<dbReference type="InterPro" id="IPR010291">
    <property type="entry name" value="Ion_channel_UNC-93"/>
</dbReference>
<dbReference type="GO" id="GO:0008865">
    <property type="term" value="F:fructokinase activity"/>
    <property type="evidence" value="ECO:0007669"/>
    <property type="project" value="TreeGrafter"/>
</dbReference>
<evidence type="ECO:0000256" key="3">
    <source>
        <dbReference type="ARBA" id="ARBA00022679"/>
    </source>
</evidence>
<dbReference type="InterPro" id="IPR043129">
    <property type="entry name" value="ATPase_NBD"/>
</dbReference>
<feature type="transmembrane region" description="Helical" evidence="11">
    <location>
        <begin position="309"/>
        <end position="328"/>
    </location>
</feature>
<dbReference type="GO" id="GO:0006096">
    <property type="term" value="P:glycolytic process"/>
    <property type="evidence" value="ECO:0007669"/>
    <property type="project" value="UniProtKB-UniPathway"/>
</dbReference>
<protein>
    <submittedName>
        <fullName evidence="14">ATP binding</fullName>
    </submittedName>
</protein>
<feature type="transmembrane region" description="Helical" evidence="11">
    <location>
        <begin position="119"/>
        <end position="137"/>
    </location>
</feature>
<dbReference type="GO" id="GO:0001678">
    <property type="term" value="P:intracellular glucose homeostasis"/>
    <property type="evidence" value="ECO:0007669"/>
    <property type="project" value="InterPro"/>
</dbReference>
<keyword evidence="15" id="KW-1185">Reference proteome</keyword>
<evidence type="ECO:0000259" key="13">
    <source>
        <dbReference type="Pfam" id="PF03727"/>
    </source>
</evidence>
<feature type="transmembrane region" description="Helical" evidence="11">
    <location>
        <begin position="548"/>
        <end position="566"/>
    </location>
</feature>
<gene>
    <name evidence="14" type="ORF">ST47_g449</name>
</gene>
<evidence type="ECO:0000256" key="1">
    <source>
        <dbReference type="ARBA" id="ARBA00004141"/>
    </source>
</evidence>
<dbReference type="PROSITE" id="PS51748">
    <property type="entry name" value="HEXOKINASE_2"/>
    <property type="match status" value="1"/>
</dbReference>
<feature type="domain" description="Hexokinase N-terminal" evidence="12">
    <location>
        <begin position="675"/>
        <end position="865"/>
    </location>
</feature>
<dbReference type="PANTHER" id="PTHR19443:SF24">
    <property type="entry name" value="PHOSPHOTRANSFERASE"/>
    <property type="match status" value="1"/>
</dbReference>
<evidence type="ECO:0000256" key="10">
    <source>
        <dbReference type="SAM" id="MobiDB-lite"/>
    </source>
</evidence>
<feature type="compositionally biased region" description="Basic and acidic residues" evidence="10">
    <location>
        <begin position="1"/>
        <end position="24"/>
    </location>
</feature>
<dbReference type="EMBL" id="JYNV01000019">
    <property type="protein sequence ID" value="KZM28398.1"/>
    <property type="molecule type" value="Genomic_DNA"/>
</dbReference>
<dbReference type="GO" id="GO:0004340">
    <property type="term" value="F:glucokinase activity"/>
    <property type="evidence" value="ECO:0007669"/>
    <property type="project" value="TreeGrafter"/>
</dbReference>
<dbReference type="Gene3D" id="1.20.1250.20">
    <property type="entry name" value="MFS general substrate transporter like domains"/>
    <property type="match status" value="1"/>
</dbReference>
<dbReference type="GO" id="GO:0005739">
    <property type="term" value="C:mitochondrion"/>
    <property type="evidence" value="ECO:0007669"/>
    <property type="project" value="TreeGrafter"/>
</dbReference>
<dbReference type="Pfam" id="PF05978">
    <property type="entry name" value="UNC-93"/>
    <property type="match status" value="1"/>
</dbReference>
<keyword evidence="5" id="KW-0547">Nucleotide-binding</keyword>
<sequence>MSTTTSDEKSAVPAHDAHTPEHSLNEGSSLVLPNSWKYKQITVLGYKLPWMASPPVQLVIVSLVCFMCPGMFNALNGMGGGGQLDPTANNRANTALYSTFAVVGFFAGTFTNKLGIRTALSFGGIGYSVYVASYLSYNHTRNLGFTTFAGALLGVCAGLLWCAQGAIMMSYPPEESKGRYISWFWMIFNLGAVIGSLIPLGQNIHTTTAASVNDGTYVGFLVLTIIGAALAWVLVDAKDVIRADGSKVIVMKHPSWKSEILGLWETFRTDAYIVALFPMFLASNWFYTYHFTEVNGAYFNTRTRALNGVVYYIMQIVGAYVFGFALDFKGVRRTTRAKCAWAALFSTIMIIWGFGFMFQKTYDRAWAADETNPKKDWSDSGYAGPFVLYMFYGFSDAAWQTCVYWFMGALTNNGRKLANFAGFYKGIQSAGGAITWSLDDNGIAYMTMFASNWGLLAASLLIALPVILVKVKDTVPLEKDMEFTDETIAEVAPKARISTANDDVEKVNSICSLRGEVNTVVSNALTRPIGWCHRRAQLAFLTVPRSRLAVLAGLAVLAVLAGIPVQKELLLATPSWNNPTSSFSPATVHDTRTSIQVALEHSLTAPWRHEGSVLMLDFWQGLLAALKQLAMLPSLIHSVFPLTSRKRNMRETLRTYDRTTDDFLREVQRLLEAPLEPARLQQISAGLKEQFAPKLQASDICMLPSYNHKLPTGHEKGTYLALDVGGSTFRIALVELNGKQPGAKNMRIVNMKSFKIDESIRQRRGTDFFDWMAEKIEIALAEALPQKPHNMDSFPMGLAWSFPIEQTSPRSGNLLDMGKGFHATDGILGQDLSELIMAPCRKKNLPVHMDSIVNDSSATLLSRAYEDPSTRFAVILGTGFNISIHLPVSSLASTKYKGYPQKWLDEATHVLVNTECSMFGKNVFPTTRWDDQLNATHMRPDFQPFEHMISGRYLGEIVRLIIVEAVRTAGLFSGELPAKMNDPYSLDTGTIAAMEMDGSKHLTVATALLQTKHPLSKLPSYNDIQFVRQISQLVSHRAAGFLATGIHALWVLRTTSEGLTPASAGRMSIGCNGSVIEKYPLFKELCQSHLDELAIASGAKPKSISLEIAVESAIFGAAVAVCSLESQ</sequence>
<evidence type="ECO:0000256" key="7">
    <source>
        <dbReference type="ARBA" id="ARBA00022840"/>
    </source>
</evidence>
<feature type="transmembrane region" description="Helical" evidence="11">
    <location>
        <begin position="56"/>
        <end position="75"/>
    </location>
</feature>
<organism evidence="14 15">
    <name type="scientific">Didymella rabiei</name>
    <name type="common">Chickpea ascochyta blight fungus</name>
    <name type="synonym">Mycosphaerella rabiei</name>
    <dbReference type="NCBI Taxonomy" id="5454"/>
    <lineage>
        <taxon>Eukaryota</taxon>
        <taxon>Fungi</taxon>
        <taxon>Dikarya</taxon>
        <taxon>Ascomycota</taxon>
        <taxon>Pezizomycotina</taxon>
        <taxon>Dothideomycetes</taxon>
        <taxon>Pleosporomycetidae</taxon>
        <taxon>Pleosporales</taxon>
        <taxon>Pleosporineae</taxon>
        <taxon>Didymellaceae</taxon>
        <taxon>Ascochyta</taxon>
    </lineage>
</organism>
<evidence type="ECO:0000256" key="9">
    <source>
        <dbReference type="ARBA" id="ARBA00023136"/>
    </source>
</evidence>
<dbReference type="InterPro" id="IPR036259">
    <property type="entry name" value="MFS_trans_sf"/>
</dbReference>
<comment type="caution">
    <text evidence="14">The sequence shown here is derived from an EMBL/GenBank/DDBJ whole genome shotgun (WGS) entry which is preliminary data.</text>
</comment>
<feature type="transmembrane region" description="Helical" evidence="11">
    <location>
        <begin position="386"/>
        <end position="406"/>
    </location>
</feature>
<dbReference type="InterPro" id="IPR001312">
    <property type="entry name" value="Hexokinase"/>
</dbReference>
<dbReference type="Gene3D" id="3.30.420.40">
    <property type="match status" value="1"/>
</dbReference>
<evidence type="ECO:0000256" key="8">
    <source>
        <dbReference type="ARBA" id="ARBA00022989"/>
    </source>
</evidence>
<evidence type="ECO:0000313" key="15">
    <source>
        <dbReference type="Proteomes" id="UP000076837"/>
    </source>
</evidence>
<keyword evidence="9 11" id="KW-0472">Membrane</keyword>
<dbReference type="SUPFAM" id="SSF53067">
    <property type="entry name" value="Actin-like ATPase domain"/>
    <property type="match status" value="2"/>
</dbReference>
<dbReference type="Proteomes" id="UP000076837">
    <property type="component" value="Unassembled WGS sequence"/>
</dbReference>
<dbReference type="GO" id="GO:0016020">
    <property type="term" value="C:membrane"/>
    <property type="evidence" value="ECO:0007669"/>
    <property type="project" value="UniProtKB-SubCell"/>
</dbReference>
<feature type="transmembrane region" description="Helical" evidence="11">
    <location>
        <begin position="143"/>
        <end position="162"/>
    </location>
</feature>
<feature type="region of interest" description="Disordered" evidence="10">
    <location>
        <begin position="1"/>
        <end position="27"/>
    </location>
</feature>
<feature type="transmembrane region" description="Helical" evidence="11">
    <location>
        <begin position="271"/>
        <end position="289"/>
    </location>
</feature>
<evidence type="ECO:0000256" key="2">
    <source>
        <dbReference type="ARBA" id="ARBA00009225"/>
    </source>
</evidence>
<feature type="transmembrane region" description="Helical" evidence="11">
    <location>
        <begin position="183"/>
        <end position="204"/>
    </location>
</feature>
<comment type="subcellular location">
    <subcellularLocation>
        <location evidence="1">Membrane</location>
        <topology evidence="1">Multi-pass membrane protein</topology>
    </subcellularLocation>
</comment>
<name>A0A163M4N2_DIDRA</name>
<keyword evidence="7" id="KW-0067">ATP-binding</keyword>
<keyword evidence="3" id="KW-0808">Transferase</keyword>
<keyword evidence="6" id="KW-0418">Kinase</keyword>
<feature type="domain" description="Hexokinase C-terminal" evidence="13">
    <location>
        <begin position="872"/>
        <end position="1122"/>
    </location>
</feature>
<keyword evidence="4 11" id="KW-0812">Transmembrane</keyword>
<dbReference type="GO" id="GO:0019158">
    <property type="term" value="F:mannokinase activity"/>
    <property type="evidence" value="ECO:0007669"/>
    <property type="project" value="TreeGrafter"/>
</dbReference>
<feature type="transmembrane region" description="Helical" evidence="11">
    <location>
        <begin position="450"/>
        <end position="469"/>
    </location>
</feature>
<dbReference type="PRINTS" id="PR00475">
    <property type="entry name" value="HEXOKINASE"/>
</dbReference>
<dbReference type="SUPFAM" id="SSF103473">
    <property type="entry name" value="MFS general substrate transporter"/>
    <property type="match status" value="1"/>
</dbReference>
<evidence type="ECO:0000313" key="14">
    <source>
        <dbReference type="EMBL" id="KZM28398.1"/>
    </source>
</evidence>
<keyword evidence="8 11" id="KW-1133">Transmembrane helix</keyword>
<dbReference type="Pfam" id="PF03727">
    <property type="entry name" value="Hexokinase_2"/>
    <property type="match status" value="1"/>
</dbReference>
<feature type="transmembrane region" description="Helical" evidence="11">
    <location>
        <begin position="418"/>
        <end position="438"/>
    </location>
</feature>
<dbReference type="GO" id="GO:0005829">
    <property type="term" value="C:cytosol"/>
    <property type="evidence" value="ECO:0007669"/>
    <property type="project" value="TreeGrafter"/>
</dbReference>
<dbReference type="UniPathway" id="UPA00109">
    <property type="reaction ID" value="UER00180"/>
</dbReference>
<dbReference type="PANTHER" id="PTHR19443">
    <property type="entry name" value="HEXOKINASE"/>
    <property type="match status" value="1"/>
</dbReference>
<evidence type="ECO:0000256" key="6">
    <source>
        <dbReference type="ARBA" id="ARBA00022777"/>
    </source>
</evidence>
<feature type="transmembrane region" description="Helical" evidence="11">
    <location>
        <begin position="95"/>
        <end position="112"/>
    </location>
</feature>
<feature type="transmembrane region" description="Helical" evidence="11">
    <location>
        <begin position="216"/>
        <end position="235"/>
    </location>
</feature>
<dbReference type="AlphaFoldDB" id="A0A163M4N2"/>